<name>A0A8F5RCU3_9VIRU</name>
<sequence>MGEPPSFMGLTLYNLAVIEISAHIALRGISPTIKYPVALEVFEKEGPLPSGYQCVVGDDLEQFTNIPGLDKATHRVYASTNAKRSPGKDTTSRCHGVLAENHVWFDGKHLQYLDTIKAKLLTPSTRFHSDNRSSIIGKGSTLYTQLVWYEETMPAKLSFSAQSARLIYTQMCVRGMYPRVMRRALGLPIALPPSVGGISFPLRWDSVQSLHREELNFLYWLIHKSPLDKFIEFSTKLKCINRAPRRSLDVPDYSEIWCRQVKNLLEVNNLKPVESFDPNNREGLYTLKTILSYVVKHVPEVPISPVTGVPQVKLALSYIYDKFGFTPIEAVDDLYERYYTFLSTFKGDGKPATRLTFTKYVSNLNRFWSTVKGTDSLSGFADHEFKNLEALHWDFSQRNKILIHKDYVMQDTLASGPTLRILAGKIGASVRSREGWNSTLDHTICDYLNRLNGAEEESLSWDVLQSFDLGHG</sequence>
<keyword evidence="1" id="KW-0548">Nucleotidyltransferase</keyword>
<evidence type="ECO:0000313" key="1">
    <source>
        <dbReference type="EMBL" id="QXN75398.1"/>
    </source>
</evidence>
<accession>A0A8F5RCU3</accession>
<dbReference type="GO" id="GO:0003968">
    <property type="term" value="F:RNA-directed RNA polymerase activity"/>
    <property type="evidence" value="ECO:0007669"/>
    <property type="project" value="UniProtKB-KW"/>
</dbReference>
<proteinExistence type="predicted"/>
<keyword evidence="1" id="KW-0808">Transferase</keyword>
<dbReference type="EMBL" id="MW648492">
    <property type="protein sequence ID" value="QXN75398.1"/>
    <property type="molecule type" value="Genomic_RNA"/>
</dbReference>
<organism evidence="1">
    <name type="scientific">Grapevine-associated narna-like virus 14</name>
    <dbReference type="NCBI Taxonomy" id="2814328"/>
    <lineage>
        <taxon>Viruses</taxon>
        <taxon>Riboviria</taxon>
        <taxon>Orthornavirae</taxon>
        <taxon>Lenarviricota</taxon>
        <taxon>Amabiliviricetes</taxon>
        <taxon>Wolframvirales</taxon>
        <taxon>Narnaviridae</taxon>
    </lineage>
</organism>
<protein>
    <submittedName>
        <fullName evidence="1">RNA-dependent RNA polymerase</fullName>
    </submittedName>
</protein>
<keyword evidence="1" id="KW-0696">RNA-directed RNA polymerase</keyword>
<reference evidence="1" key="1">
    <citation type="submission" date="2021-02" db="EMBL/GenBank/DDBJ databases">
        <title>The hidden world within plants: metatranscriptomics unveil the complexity of wood microbiomes in grapevine.</title>
        <authorList>
            <person name="Nerva L."/>
            <person name="Garcia J.F."/>
            <person name="Favaretto F."/>
            <person name="Giudice G."/>
            <person name="Moffa L."/>
            <person name="Dario C."/>
            <person name="Riccardo V."/>
            <person name="Gambino G."/>
            <person name="Chitarra W."/>
        </authorList>
    </citation>
    <scope>NUCLEOTIDE SEQUENCE</scope>
</reference>